<name>A0A9D3SPD4_9TELE</name>
<protein>
    <recommendedName>
        <fullName evidence="4">TBCC domain-containing protein 1</fullName>
    </recommendedName>
</protein>
<feature type="compositionally biased region" description="Polar residues" evidence="7">
    <location>
        <begin position="618"/>
        <end position="627"/>
    </location>
</feature>
<keyword evidence="6" id="KW-0206">Cytoskeleton</keyword>
<dbReference type="Pfam" id="PF07986">
    <property type="entry name" value="TBCC"/>
    <property type="match status" value="1"/>
</dbReference>
<evidence type="ECO:0000256" key="3">
    <source>
        <dbReference type="ARBA" id="ARBA00008848"/>
    </source>
</evidence>
<dbReference type="PROSITE" id="PS51329">
    <property type="entry name" value="C_CAP_COFACTOR_C"/>
    <property type="match status" value="1"/>
</dbReference>
<evidence type="ECO:0000256" key="7">
    <source>
        <dbReference type="SAM" id="MobiDB-lite"/>
    </source>
</evidence>
<dbReference type="GO" id="GO:0051661">
    <property type="term" value="P:maintenance of centrosome location"/>
    <property type="evidence" value="ECO:0007669"/>
    <property type="project" value="TreeGrafter"/>
</dbReference>
<gene>
    <name evidence="9" type="ORF">KOW79_005536</name>
</gene>
<evidence type="ECO:0000259" key="8">
    <source>
        <dbReference type="PROSITE" id="PS51329"/>
    </source>
</evidence>
<evidence type="ECO:0000256" key="1">
    <source>
        <dbReference type="ARBA" id="ARBA00004300"/>
    </source>
</evidence>
<dbReference type="PANTHER" id="PTHR16052">
    <property type="entry name" value="TBCC DOMAIN-CONTAINING PROTEIN 1"/>
    <property type="match status" value="1"/>
</dbReference>
<comment type="similarity">
    <text evidence="3">Belongs to the TBCC family.</text>
</comment>
<comment type="caution">
    <text evidence="9">The sequence shown here is derived from an EMBL/GenBank/DDBJ whole genome shotgun (WGS) entry which is preliminary data.</text>
</comment>
<comment type="subcellular location">
    <subcellularLocation>
        <location evidence="1">Cytoplasm</location>
        <location evidence="1">Cytoskeleton</location>
        <location evidence="1">Microtubule organizing center</location>
        <location evidence="1">Centrosome</location>
    </subcellularLocation>
    <subcellularLocation>
        <location evidence="2">Cytoplasm</location>
        <location evidence="2">Cytoskeleton</location>
        <location evidence="2">Spindle pole</location>
    </subcellularLocation>
</comment>
<dbReference type="SMART" id="SM00673">
    <property type="entry name" value="CARP"/>
    <property type="match status" value="2"/>
</dbReference>
<evidence type="ECO:0000313" key="9">
    <source>
        <dbReference type="EMBL" id="KAG7331567.1"/>
    </source>
</evidence>
<sequence>MRRSDSMTRVVSRYIGVWKTVLFKMEVTADWVSRRGGRSGCRKEKMETCSASVWPRLEPFLLGALQAAPPGKLSMHYLRKMACYVRTRDGCFPRLGWHMWRHIACGKLQLPEELAWLYFETFDLLVPRSAEEKLEWAEALSQSLNPRDLDRQRSKLSVDTLQFLLFLHLQQLNRVSLRTSLIGEEWPSPRSRSPSSSADREAKISFQNKNWDDTAHLTFVQTHLAELLELLADPGELGSSRQALRDATLSTEALQALGVLLEGTVSHGHTVHPLCRLLSRAPLQSAAGYSKLSRSYSLQKLQSWLRQALTLNPFGMSTCLRSGKKLAWALQVEGAMKRAKIARNTHMAPPGSRVVLMSQVYKQTLAKDSEKLAGANVKLHRCSEAFIYLLSPLRSVTLDKCRDSTVVLGPVETTVHMQSCENVRLVCVAGRLAVGGSTRCTVHALTPTRPLVLPGNAGLTLGPFHTHYPSLEDHMASVGLAVVPNLWDRPLIYPPDSPSPDPVCYRILPPAQLCPMVVPFLMEGDTSEVPGGLPSVYQQALEERQERVQDWQKTVKDAHLNKEQRRQFQALVEQKFHEWLLETGQRQELDSLLPPTIMPSNPTCQSNSTHSSERSLQHSKTSTHTVS</sequence>
<evidence type="ECO:0000256" key="6">
    <source>
        <dbReference type="ARBA" id="ARBA00023212"/>
    </source>
</evidence>
<proteinExistence type="inferred from homology"/>
<dbReference type="OrthoDB" id="427777at2759"/>
<dbReference type="InterPro" id="IPR012945">
    <property type="entry name" value="Tubulin-bd_cofactor_C_dom"/>
</dbReference>
<evidence type="ECO:0000256" key="4">
    <source>
        <dbReference type="ARBA" id="ARBA00017559"/>
    </source>
</evidence>
<keyword evidence="10" id="KW-1185">Reference proteome</keyword>
<accession>A0A9D3SPD4</accession>
<evidence type="ECO:0000313" key="10">
    <source>
        <dbReference type="Proteomes" id="UP000824219"/>
    </source>
</evidence>
<evidence type="ECO:0000256" key="5">
    <source>
        <dbReference type="ARBA" id="ARBA00022490"/>
    </source>
</evidence>
<feature type="domain" description="C-CAP/cofactor C-like" evidence="8">
    <location>
        <begin position="349"/>
        <end position="495"/>
    </location>
</feature>
<reference evidence="9 10" key="1">
    <citation type="submission" date="2021-06" db="EMBL/GenBank/DDBJ databases">
        <title>Chromosome-level genome assembly of the red-tail catfish (Hemibagrus wyckioides).</title>
        <authorList>
            <person name="Shao F."/>
        </authorList>
    </citation>
    <scope>NUCLEOTIDE SEQUENCE [LARGE SCALE GENOMIC DNA]</scope>
    <source>
        <strain evidence="9">EC202008001</strain>
        <tissue evidence="9">Blood</tissue>
    </source>
</reference>
<dbReference type="InterPro" id="IPR006599">
    <property type="entry name" value="CARP_motif"/>
</dbReference>
<dbReference type="AlphaFoldDB" id="A0A9D3SPD4"/>
<feature type="region of interest" description="Disordered" evidence="7">
    <location>
        <begin position="592"/>
        <end position="627"/>
    </location>
</feature>
<dbReference type="InterPro" id="IPR017901">
    <property type="entry name" value="C-CAP_CF_C-like"/>
</dbReference>
<evidence type="ECO:0000256" key="2">
    <source>
        <dbReference type="ARBA" id="ARBA00004647"/>
    </source>
</evidence>
<dbReference type="Gene3D" id="2.160.20.70">
    <property type="match status" value="1"/>
</dbReference>
<dbReference type="InterPro" id="IPR039589">
    <property type="entry name" value="TBCC1"/>
</dbReference>
<dbReference type="Proteomes" id="UP000824219">
    <property type="component" value="Linkage Group LG06"/>
</dbReference>
<dbReference type="InterPro" id="IPR016098">
    <property type="entry name" value="CAP/MinC_C"/>
</dbReference>
<feature type="compositionally biased region" description="Polar residues" evidence="7">
    <location>
        <begin position="598"/>
        <end position="610"/>
    </location>
</feature>
<keyword evidence="5" id="KW-0963">Cytoplasm</keyword>
<dbReference type="PANTHER" id="PTHR16052:SF0">
    <property type="entry name" value="TBCC DOMAIN-CONTAINING PROTEIN 1"/>
    <property type="match status" value="1"/>
</dbReference>
<dbReference type="EMBL" id="JAHKSW010000006">
    <property type="protein sequence ID" value="KAG7331567.1"/>
    <property type="molecule type" value="Genomic_DNA"/>
</dbReference>
<dbReference type="GO" id="GO:0031616">
    <property type="term" value="C:spindle pole centrosome"/>
    <property type="evidence" value="ECO:0007669"/>
    <property type="project" value="TreeGrafter"/>
</dbReference>
<organism evidence="9 10">
    <name type="scientific">Hemibagrus wyckioides</name>
    <dbReference type="NCBI Taxonomy" id="337641"/>
    <lineage>
        <taxon>Eukaryota</taxon>
        <taxon>Metazoa</taxon>
        <taxon>Chordata</taxon>
        <taxon>Craniata</taxon>
        <taxon>Vertebrata</taxon>
        <taxon>Euteleostomi</taxon>
        <taxon>Actinopterygii</taxon>
        <taxon>Neopterygii</taxon>
        <taxon>Teleostei</taxon>
        <taxon>Ostariophysi</taxon>
        <taxon>Siluriformes</taxon>
        <taxon>Bagridae</taxon>
        <taxon>Hemibagrus</taxon>
    </lineage>
</organism>
<dbReference type="GO" id="GO:0051684">
    <property type="term" value="P:maintenance of Golgi location"/>
    <property type="evidence" value="ECO:0007669"/>
    <property type="project" value="TreeGrafter"/>
</dbReference>